<evidence type="ECO:0000313" key="3">
    <source>
        <dbReference type="EMBL" id="CEM51859.1"/>
    </source>
</evidence>
<dbReference type="EMBL" id="CDMZ01005076">
    <property type="protein sequence ID" value="CEM51859.1"/>
    <property type="molecule type" value="Genomic_DNA"/>
</dbReference>
<name>A0A0G4I4F4_9ALVE</name>
<dbReference type="AlphaFoldDB" id="A0A0G4I4F4"/>
<dbReference type="InterPro" id="IPR010754">
    <property type="entry name" value="OPA3-like"/>
</dbReference>
<evidence type="ECO:0000256" key="2">
    <source>
        <dbReference type="SAM" id="Phobius"/>
    </source>
</evidence>
<keyword evidence="2" id="KW-0472">Membrane</keyword>
<gene>
    <name evidence="3" type="ORF">Cvel_1793</name>
</gene>
<keyword evidence="2" id="KW-0812">Transmembrane</keyword>
<protein>
    <submittedName>
        <fullName evidence="3">Uncharacterized protein</fullName>
    </submittedName>
</protein>
<feature type="compositionally biased region" description="Low complexity" evidence="1">
    <location>
        <begin position="45"/>
        <end position="55"/>
    </location>
</feature>
<accession>A0A0G4I4F4</accession>
<evidence type="ECO:0000256" key="1">
    <source>
        <dbReference type="SAM" id="MobiDB-lite"/>
    </source>
</evidence>
<organism evidence="3">
    <name type="scientific">Chromera velia CCMP2878</name>
    <dbReference type="NCBI Taxonomy" id="1169474"/>
    <lineage>
        <taxon>Eukaryota</taxon>
        <taxon>Sar</taxon>
        <taxon>Alveolata</taxon>
        <taxon>Colpodellida</taxon>
        <taxon>Chromeraceae</taxon>
        <taxon>Chromera</taxon>
    </lineage>
</organism>
<dbReference type="Pfam" id="PF07047">
    <property type="entry name" value="OPA3"/>
    <property type="match status" value="1"/>
</dbReference>
<keyword evidence="2" id="KW-1133">Transmembrane helix</keyword>
<proteinExistence type="predicted"/>
<dbReference type="VEuPathDB" id="CryptoDB:Cvel_1793"/>
<feature type="transmembrane region" description="Helical" evidence="2">
    <location>
        <begin position="101"/>
        <end position="123"/>
    </location>
</feature>
<feature type="region of interest" description="Disordered" evidence="1">
    <location>
        <begin position="34"/>
        <end position="80"/>
    </location>
</feature>
<sequence>MTRDRLRGKIIQAGQATHRNYVLMRYYFISPTAPPRPSGGGGGSSSSSSSSSSEASGGGAGEGSGEAPQFTTTQRDETPARVTVNVKPLDEEKALEAGADIIAESIVLCIMFILVTIGVIIRLRKARQAQRKIDGWRDEVDRRLEELEERILLVHHVQQEEISQHHKEKEEKLRQQQQGKNGAVVVNSFSSFFSKPPFR</sequence>
<reference evidence="3" key="1">
    <citation type="submission" date="2014-11" db="EMBL/GenBank/DDBJ databases">
        <authorList>
            <person name="Otto D Thomas"/>
            <person name="Naeem Raeece"/>
        </authorList>
    </citation>
    <scope>NUCLEOTIDE SEQUENCE</scope>
</reference>